<feature type="compositionally biased region" description="Basic and acidic residues" evidence="1">
    <location>
        <begin position="55"/>
        <end position="69"/>
    </location>
</feature>
<comment type="caution">
    <text evidence="2">The sequence shown here is derived from an EMBL/GenBank/DDBJ whole genome shotgun (WGS) entry which is preliminary data.</text>
</comment>
<proteinExistence type="predicted"/>
<accession>A0AAN9EHQ8</accession>
<protein>
    <submittedName>
        <fullName evidence="2">Uncharacterized protein</fullName>
    </submittedName>
</protein>
<feature type="region of interest" description="Disordered" evidence="1">
    <location>
        <begin position="51"/>
        <end position="133"/>
    </location>
</feature>
<name>A0AAN9EHQ8_CROPI</name>
<dbReference type="EMBL" id="JAYWIO010000006">
    <property type="protein sequence ID" value="KAK7256580.1"/>
    <property type="molecule type" value="Genomic_DNA"/>
</dbReference>
<dbReference type="AlphaFoldDB" id="A0AAN9EHQ8"/>
<dbReference type="Proteomes" id="UP001372338">
    <property type="component" value="Unassembled WGS sequence"/>
</dbReference>
<feature type="compositionally biased region" description="Polar residues" evidence="1">
    <location>
        <begin position="121"/>
        <end position="133"/>
    </location>
</feature>
<evidence type="ECO:0000256" key="1">
    <source>
        <dbReference type="SAM" id="MobiDB-lite"/>
    </source>
</evidence>
<evidence type="ECO:0000313" key="3">
    <source>
        <dbReference type="Proteomes" id="UP001372338"/>
    </source>
</evidence>
<keyword evidence="3" id="KW-1185">Reference proteome</keyword>
<evidence type="ECO:0000313" key="2">
    <source>
        <dbReference type="EMBL" id="KAK7256580.1"/>
    </source>
</evidence>
<organism evidence="2 3">
    <name type="scientific">Crotalaria pallida</name>
    <name type="common">Smooth rattlebox</name>
    <name type="synonym">Crotalaria striata</name>
    <dbReference type="NCBI Taxonomy" id="3830"/>
    <lineage>
        <taxon>Eukaryota</taxon>
        <taxon>Viridiplantae</taxon>
        <taxon>Streptophyta</taxon>
        <taxon>Embryophyta</taxon>
        <taxon>Tracheophyta</taxon>
        <taxon>Spermatophyta</taxon>
        <taxon>Magnoliopsida</taxon>
        <taxon>eudicotyledons</taxon>
        <taxon>Gunneridae</taxon>
        <taxon>Pentapetalae</taxon>
        <taxon>rosids</taxon>
        <taxon>fabids</taxon>
        <taxon>Fabales</taxon>
        <taxon>Fabaceae</taxon>
        <taxon>Papilionoideae</taxon>
        <taxon>50 kb inversion clade</taxon>
        <taxon>genistoids sensu lato</taxon>
        <taxon>core genistoids</taxon>
        <taxon>Crotalarieae</taxon>
        <taxon>Crotalaria</taxon>
    </lineage>
</organism>
<sequence length="133" mass="14443">MRKQVKKQWVEKKRPTREDIEKLDNALKAEDEAAVEKIVEETNSSVIKITSSNSRETKVAETGADKEGDLSPGVVSSKPQDDGGTVGNGLANTEQNAEQPWITVRTRSKTQAKNDAHQGIVANQQGQASKTNG</sequence>
<reference evidence="2 3" key="1">
    <citation type="submission" date="2024-01" db="EMBL/GenBank/DDBJ databases">
        <title>The genomes of 5 underutilized Papilionoideae crops provide insights into root nodulation and disease resistanc.</title>
        <authorList>
            <person name="Yuan L."/>
        </authorList>
    </citation>
    <scope>NUCLEOTIDE SEQUENCE [LARGE SCALE GENOMIC DNA]</scope>
    <source>
        <strain evidence="2">ZHUSHIDOU_FW_LH</strain>
        <tissue evidence="2">Leaf</tissue>
    </source>
</reference>
<gene>
    <name evidence="2" type="ORF">RIF29_30034</name>
</gene>